<reference evidence="2 3" key="1">
    <citation type="submission" date="2021-01" db="EMBL/GenBank/DDBJ databases">
        <title>Actinoplanes sp. nov. LDG1-01 isolated from lichen.</title>
        <authorList>
            <person name="Saeng-In P."/>
            <person name="Phongsopitanun W."/>
            <person name="Kanchanasin P."/>
            <person name="Yuki M."/>
            <person name="Kudo T."/>
            <person name="Ohkuma M."/>
            <person name="Tanasupawat S."/>
        </authorList>
    </citation>
    <scope>NUCLEOTIDE SEQUENCE [LARGE SCALE GENOMIC DNA]</scope>
    <source>
        <strain evidence="2 3">LDG1-01</strain>
    </source>
</reference>
<proteinExistence type="predicted"/>
<dbReference type="RefSeq" id="WP_202991366.1">
    <property type="nucleotide sequence ID" value="NZ_JAENHO010000003.1"/>
</dbReference>
<evidence type="ECO:0008006" key="4">
    <source>
        <dbReference type="Google" id="ProtNLM"/>
    </source>
</evidence>
<sequence>MLDEDRRDKTAVTGRALRFILGALSLVGGMTWILLNLHASSAALDVAVGAVLATGGLVLLMPHRIRLPRLLTGAVTAGFALIGTGAGLLAGQSRTCCQFAYISDRGWPYHWLQRGAVADDAETAYRLAQSASWTADLLTLAADLLIWSYVGLIVVVAVVLIGRARRTP</sequence>
<feature type="transmembrane region" description="Helical" evidence="1">
    <location>
        <begin position="70"/>
        <end position="90"/>
    </location>
</feature>
<evidence type="ECO:0000256" key="1">
    <source>
        <dbReference type="SAM" id="Phobius"/>
    </source>
</evidence>
<gene>
    <name evidence="2" type="ORF">JKJ07_11110</name>
</gene>
<comment type="caution">
    <text evidence="2">The sequence shown here is derived from an EMBL/GenBank/DDBJ whole genome shotgun (WGS) entry which is preliminary data.</text>
</comment>
<feature type="transmembrane region" description="Helical" evidence="1">
    <location>
        <begin position="41"/>
        <end position="61"/>
    </location>
</feature>
<feature type="transmembrane region" description="Helical" evidence="1">
    <location>
        <begin position="144"/>
        <end position="162"/>
    </location>
</feature>
<name>A0ABS1VJH2_9ACTN</name>
<keyword evidence="3" id="KW-1185">Reference proteome</keyword>
<keyword evidence="1" id="KW-0812">Transmembrane</keyword>
<protein>
    <recommendedName>
        <fullName evidence="4">Disulfide bond formation protein B</fullName>
    </recommendedName>
</protein>
<keyword evidence="1" id="KW-0472">Membrane</keyword>
<organism evidence="2 3">
    <name type="scientific">Paractinoplanes lichenicola</name>
    <dbReference type="NCBI Taxonomy" id="2802976"/>
    <lineage>
        <taxon>Bacteria</taxon>
        <taxon>Bacillati</taxon>
        <taxon>Actinomycetota</taxon>
        <taxon>Actinomycetes</taxon>
        <taxon>Micromonosporales</taxon>
        <taxon>Micromonosporaceae</taxon>
        <taxon>Paractinoplanes</taxon>
    </lineage>
</organism>
<dbReference type="EMBL" id="JAENHO010000003">
    <property type="protein sequence ID" value="MBL7254861.1"/>
    <property type="molecule type" value="Genomic_DNA"/>
</dbReference>
<dbReference type="Proteomes" id="UP000598996">
    <property type="component" value="Unassembled WGS sequence"/>
</dbReference>
<keyword evidence="1" id="KW-1133">Transmembrane helix</keyword>
<feature type="transmembrane region" description="Helical" evidence="1">
    <location>
        <begin position="16"/>
        <end position="35"/>
    </location>
</feature>
<evidence type="ECO:0000313" key="2">
    <source>
        <dbReference type="EMBL" id="MBL7254861.1"/>
    </source>
</evidence>
<accession>A0ABS1VJH2</accession>
<evidence type="ECO:0000313" key="3">
    <source>
        <dbReference type="Proteomes" id="UP000598996"/>
    </source>
</evidence>